<name>A0A938X011_9BIFI</name>
<dbReference type="PANTHER" id="PTHR34980:SF2">
    <property type="entry name" value="INNER MEMBRANE PROTEIN YHAH-RELATED"/>
    <property type="match status" value="1"/>
</dbReference>
<dbReference type="Pfam" id="PF05656">
    <property type="entry name" value="DUF805"/>
    <property type="match status" value="1"/>
</dbReference>
<dbReference type="RefSeq" id="WP_204469497.1">
    <property type="nucleotide sequence ID" value="NZ_JACLYU010000017.1"/>
</dbReference>
<dbReference type="InterPro" id="IPR008523">
    <property type="entry name" value="DUF805"/>
</dbReference>
<evidence type="ECO:0000256" key="2">
    <source>
        <dbReference type="SAM" id="Phobius"/>
    </source>
</evidence>
<feature type="compositionally biased region" description="Low complexity" evidence="1">
    <location>
        <begin position="173"/>
        <end position="205"/>
    </location>
</feature>
<organism evidence="3 4">
    <name type="scientific">Bifidobacterium pullorum subsp. saeculare</name>
    <dbReference type="NCBI Taxonomy" id="78257"/>
    <lineage>
        <taxon>Bacteria</taxon>
        <taxon>Bacillati</taxon>
        <taxon>Actinomycetota</taxon>
        <taxon>Actinomycetes</taxon>
        <taxon>Bifidobacteriales</taxon>
        <taxon>Bifidobacteriaceae</taxon>
        <taxon>Bifidobacterium</taxon>
    </lineage>
</organism>
<keyword evidence="2" id="KW-0472">Membrane</keyword>
<dbReference type="Proteomes" id="UP000718821">
    <property type="component" value="Unassembled WGS sequence"/>
</dbReference>
<dbReference type="AlphaFoldDB" id="A0A938X011"/>
<dbReference type="EMBL" id="JACLYU010000017">
    <property type="protein sequence ID" value="MBM6700178.1"/>
    <property type="molecule type" value="Genomic_DNA"/>
</dbReference>
<feature type="compositionally biased region" description="Pro residues" evidence="1">
    <location>
        <begin position="425"/>
        <end position="439"/>
    </location>
</feature>
<accession>A0A938X011</accession>
<gene>
    <name evidence="3" type="ORF">H7U32_07715</name>
</gene>
<feature type="compositionally biased region" description="Polar residues" evidence="1">
    <location>
        <begin position="157"/>
        <end position="170"/>
    </location>
</feature>
<feature type="transmembrane region" description="Helical" evidence="2">
    <location>
        <begin position="379"/>
        <end position="401"/>
    </location>
</feature>
<proteinExistence type="predicted"/>
<dbReference type="GO" id="GO:0005886">
    <property type="term" value="C:plasma membrane"/>
    <property type="evidence" value="ECO:0007669"/>
    <property type="project" value="TreeGrafter"/>
</dbReference>
<keyword evidence="4" id="KW-1185">Reference proteome</keyword>
<feature type="compositionally biased region" description="Polar residues" evidence="1">
    <location>
        <begin position="110"/>
        <end position="121"/>
    </location>
</feature>
<feature type="compositionally biased region" description="Low complexity" evidence="1">
    <location>
        <begin position="11"/>
        <end position="52"/>
    </location>
</feature>
<evidence type="ECO:0000313" key="3">
    <source>
        <dbReference type="EMBL" id="MBM6700178.1"/>
    </source>
</evidence>
<protein>
    <submittedName>
        <fullName evidence="3">DUF805 domain-containing protein</fullName>
    </submittedName>
</protein>
<feature type="compositionally biased region" description="Low complexity" evidence="1">
    <location>
        <begin position="78"/>
        <end position="107"/>
    </location>
</feature>
<keyword evidence="2" id="KW-0812">Transmembrane</keyword>
<dbReference type="PANTHER" id="PTHR34980">
    <property type="entry name" value="INNER MEMBRANE PROTEIN-RELATED-RELATED"/>
    <property type="match status" value="1"/>
</dbReference>
<keyword evidence="2" id="KW-1133">Transmembrane helix</keyword>
<comment type="caution">
    <text evidence="3">The sequence shown here is derived from an EMBL/GenBank/DDBJ whole genome shotgun (WGS) entry which is preliminary data.</text>
</comment>
<feature type="region of interest" description="Disordered" evidence="1">
    <location>
        <begin position="1"/>
        <end position="205"/>
    </location>
</feature>
<feature type="transmembrane region" description="Helical" evidence="2">
    <location>
        <begin position="328"/>
        <end position="348"/>
    </location>
</feature>
<sequence length="448" mass="47418">MTDPNNPFEYPDGPASAQQPAGAPSAAAPTSAASSTGSGDGQAAGDAPAAAPYQSYTPAPEYGAYAPQTPGAGPLPTYSAPSAQAQPGAPYAPQPQSAPQTPYAAPQGNPYATQPTYTAPQAQPGAPYVQPAQQASYGDPYAQPGQQASYGDPYAQPGQSDESAQQTGPQPTYAAPYGQAQPGAPYAQPAQQTGPQPAYSAPYAQPGQPLPQGMGAYGYGQGYGPGYQQPFTAGEPPLDQPWYGIGFIPAVQRFFLKYATFSGRASRGEFWWIILFFVLAGIVLSMITGFLPFTAQIVVSGIWTLATLVPYLAVAVRRLHDTNKSGWWVLLPAVPYVVGEIISFIWTMRTMPVLSSMMHVMATGNEAQAEQILNMLPSLMAPAMLVFVLELVYLISGLVLMTGRTKPEGARFDAPQPQPQAQQPPQQPQQPEQPQPQPPQQSQRQTSL</sequence>
<feature type="region of interest" description="Disordered" evidence="1">
    <location>
        <begin position="406"/>
        <end position="448"/>
    </location>
</feature>
<evidence type="ECO:0000313" key="4">
    <source>
        <dbReference type="Proteomes" id="UP000718821"/>
    </source>
</evidence>
<feature type="transmembrane region" description="Helical" evidence="2">
    <location>
        <begin position="270"/>
        <end position="291"/>
    </location>
</feature>
<feature type="transmembrane region" description="Helical" evidence="2">
    <location>
        <begin position="297"/>
        <end position="316"/>
    </location>
</feature>
<reference evidence="3" key="2">
    <citation type="journal article" date="2021" name="Sci. Rep.">
        <title>The distribution of antibiotic resistance genes in chicken gut microbiota commensals.</title>
        <authorList>
            <person name="Juricova H."/>
            <person name="Matiasovicova J."/>
            <person name="Kubasova T."/>
            <person name="Cejkova D."/>
            <person name="Rychlik I."/>
        </authorList>
    </citation>
    <scope>NUCLEOTIDE SEQUENCE</scope>
    <source>
        <strain evidence="3">An836</strain>
    </source>
</reference>
<reference evidence="3" key="1">
    <citation type="submission" date="2020-08" db="EMBL/GenBank/DDBJ databases">
        <authorList>
            <person name="Cejkova D."/>
            <person name="Kubasova T."/>
            <person name="Jahodarova E."/>
            <person name="Rychlik I."/>
        </authorList>
    </citation>
    <scope>NUCLEOTIDE SEQUENCE</scope>
    <source>
        <strain evidence="3">An836</strain>
    </source>
</reference>
<evidence type="ECO:0000256" key="1">
    <source>
        <dbReference type="SAM" id="MobiDB-lite"/>
    </source>
</evidence>